<proteinExistence type="predicted"/>
<evidence type="ECO:0000313" key="1">
    <source>
        <dbReference type="EMBL" id="JAD92701.1"/>
    </source>
</evidence>
<dbReference type="AlphaFoldDB" id="A0A0A9DY30"/>
<dbReference type="EMBL" id="GBRH01205194">
    <property type="protein sequence ID" value="JAD92701.1"/>
    <property type="molecule type" value="Transcribed_RNA"/>
</dbReference>
<accession>A0A0A9DY30</accession>
<organism evidence="1">
    <name type="scientific">Arundo donax</name>
    <name type="common">Giant reed</name>
    <name type="synonym">Donax arundinaceus</name>
    <dbReference type="NCBI Taxonomy" id="35708"/>
    <lineage>
        <taxon>Eukaryota</taxon>
        <taxon>Viridiplantae</taxon>
        <taxon>Streptophyta</taxon>
        <taxon>Embryophyta</taxon>
        <taxon>Tracheophyta</taxon>
        <taxon>Spermatophyta</taxon>
        <taxon>Magnoliopsida</taxon>
        <taxon>Liliopsida</taxon>
        <taxon>Poales</taxon>
        <taxon>Poaceae</taxon>
        <taxon>PACMAD clade</taxon>
        <taxon>Arundinoideae</taxon>
        <taxon>Arundineae</taxon>
        <taxon>Arundo</taxon>
    </lineage>
</organism>
<protein>
    <submittedName>
        <fullName evidence="1">Uncharacterized protein</fullName>
    </submittedName>
</protein>
<reference evidence="1" key="2">
    <citation type="journal article" date="2015" name="Data Brief">
        <title>Shoot transcriptome of the giant reed, Arundo donax.</title>
        <authorList>
            <person name="Barrero R.A."/>
            <person name="Guerrero F.D."/>
            <person name="Moolhuijzen P."/>
            <person name="Goolsby J.A."/>
            <person name="Tidwell J."/>
            <person name="Bellgard S.E."/>
            <person name="Bellgard M.I."/>
        </authorList>
    </citation>
    <scope>NUCLEOTIDE SEQUENCE</scope>
    <source>
        <tissue evidence="1">Shoot tissue taken approximately 20 cm above the soil surface</tissue>
    </source>
</reference>
<reference evidence="1" key="1">
    <citation type="submission" date="2014-09" db="EMBL/GenBank/DDBJ databases">
        <authorList>
            <person name="Magalhaes I.L.F."/>
            <person name="Oliveira U."/>
            <person name="Santos F.R."/>
            <person name="Vidigal T.H.D.A."/>
            <person name="Brescovit A.D."/>
            <person name="Santos A.J."/>
        </authorList>
    </citation>
    <scope>NUCLEOTIDE SEQUENCE</scope>
    <source>
        <tissue evidence="1">Shoot tissue taken approximately 20 cm above the soil surface</tissue>
    </source>
</reference>
<name>A0A0A9DY30_ARUDO</name>
<sequence length="25" mass="2919">MQRQKHQKLDCEKRGFTSDLAATVQ</sequence>